<dbReference type="GeneID" id="36515103"/>
<feature type="domain" description="HECT" evidence="6">
    <location>
        <begin position="531"/>
        <end position="884"/>
    </location>
</feature>
<dbReference type="RefSeq" id="XP_024663680.1">
    <property type="nucleotide sequence ID" value="XM_024807912.1"/>
</dbReference>
<evidence type="ECO:0000256" key="4">
    <source>
        <dbReference type="ARBA" id="ARBA00022786"/>
    </source>
</evidence>
<evidence type="ECO:0000259" key="6">
    <source>
        <dbReference type="PROSITE" id="PS50237"/>
    </source>
</evidence>
<dbReference type="Proteomes" id="UP000238350">
    <property type="component" value="Unassembled WGS sequence"/>
</dbReference>
<dbReference type="EMBL" id="NDIQ01000001">
    <property type="protein sequence ID" value="PRT53734.1"/>
    <property type="molecule type" value="Genomic_DNA"/>
</dbReference>
<dbReference type="InterPro" id="IPR035983">
    <property type="entry name" value="Hect_E3_ubiquitin_ligase"/>
</dbReference>
<accession>A0A2T0FFI3</accession>
<keyword evidence="4 5" id="KW-0833">Ubl conjugation pathway</keyword>
<organism evidence="7 8">
    <name type="scientific">Wickerhamiella sorbophila</name>
    <dbReference type="NCBI Taxonomy" id="45607"/>
    <lineage>
        <taxon>Eukaryota</taxon>
        <taxon>Fungi</taxon>
        <taxon>Dikarya</taxon>
        <taxon>Ascomycota</taxon>
        <taxon>Saccharomycotina</taxon>
        <taxon>Dipodascomycetes</taxon>
        <taxon>Dipodascales</taxon>
        <taxon>Trichomonascaceae</taxon>
        <taxon>Wickerhamiella</taxon>
    </lineage>
</organism>
<dbReference type="PROSITE" id="PS50237">
    <property type="entry name" value="HECT"/>
    <property type="match status" value="1"/>
</dbReference>
<dbReference type="Pfam" id="PF00632">
    <property type="entry name" value="HECT"/>
    <property type="match status" value="1"/>
</dbReference>
<dbReference type="STRING" id="45607.A0A2T0FFI3"/>
<gene>
    <name evidence="7" type="ORF">B9G98_01354</name>
</gene>
<dbReference type="Gene3D" id="3.90.1750.10">
    <property type="entry name" value="Hect, E3 ligase catalytic domains"/>
    <property type="match status" value="1"/>
</dbReference>
<proteinExistence type="predicted"/>
<dbReference type="PANTHER" id="PTHR45700">
    <property type="entry name" value="UBIQUITIN-PROTEIN LIGASE E3C"/>
    <property type="match status" value="1"/>
</dbReference>
<dbReference type="InterPro" id="IPR000569">
    <property type="entry name" value="HECT_dom"/>
</dbReference>
<dbReference type="GO" id="GO:0000209">
    <property type="term" value="P:protein polyubiquitination"/>
    <property type="evidence" value="ECO:0007669"/>
    <property type="project" value="InterPro"/>
</dbReference>
<dbReference type="CDD" id="cd00078">
    <property type="entry name" value="HECTc"/>
    <property type="match status" value="1"/>
</dbReference>
<comment type="catalytic activity">
    <reaction evidence="1">
        <text>S-ubiquitinyl-[E2 ubiquitin-conjugating enzyme]-L-cysteine + [acceptor protein]-L-lysine = [E2 ubiquitin-conjugating enzyme]-L-cysteine + N(6)-ubiquitinyl-[acceptor protein]-L-lysine.</text>
        <dbReference type="EC" id="2.3.2.26"/>
    </reaction>
</comment>
<name>A0A2T0FFI3_9ASCO</name>
<keyword evidence="3" id="KW-0808">Transferase</keyword>
<dbReference type="FunFam" id="3.30.2160.10:FF:000002">
    <property type="entry name" value="Putative Ubiquitin-protein ligase E3C"/>
    <property type="match status" value="1"/>
</dbReference>
<evidence type="ECO:0000256" key="1">
    <source>
        <dbReference type="ARBA" id="ARBA00000885"/>
    </source>
</evidence>
<evidence type="ECO:0000256" key="5">
    <source>
        <dbReference type="PROSITE-ProRule" id="PRU00104"/>
    </source>
</evidence>
<dbReference type="SMART" id="SM00119">
    <property type="entry name" value="HECTc"/>
    <property type="match status" value="1"/>
</dbReference>
<dbReference type="Gene3D" id="3.30.2410.10">
    <property type="entry name" value="Hect, E3 ligase catalytic domain"/>
    <property type="match status" value="1"/>
</dbReference>
<dbReference type="GO" id="GO:0061630">
    <property type="term" value="F:ubiquitin protein ligase activity"/>
    <property type="evidence" value="ECO:0007669"/>
    <property type="project" value="UniProtKB-EC"/>
</dbReference>
<dbReference type="GO" id="GO:0006511">
    <property type="term" value="P:ubiquitin-dependent protein catabolic process"/>
    <property type="evidence" value="ECO:0007669"/>
    <property type="project" value="TreeGrafter"/>
</dbReference>
<evidence type="ECO:0000313" key="7">
    <source>
        <dbReference type="EMBL" id="PRT53734.1"/>
    </source>
</evidence>
<dbReference type="PANTHER" id="PTHR45700:SF2">
    <property type="entry name" value="UBIQUITIN-PROTEIN LIGASE E3C"/>
    <property type="match status" value="1"/>
</dbReference>
<feature type="active site" description="Glycyl thioester intermediate" evidence="5">
    <location>
        <position position="852"/>
    </location>
</feature>
<protein>
    <recommendedName>
        <fullName evidence="2">HECT-type E3 ubiquitin transferase</fullName>
        <ecNumber evidence="2">2.3.2.26</ecNumber>
    </recommendedName>
</protein>
<keyword evidence="8" id="KW-1185">Reference proteome</keyword>
<dbReference type="InterPro" id="IPR044611">
    <property type="entry name" value="E3A/B/C-like"/>
</dbReference>
<evidence type="ECO:0000256" key="3">
    <source>
        <dbReference type="ARBA" id="ARBA00022679"/>
    </source>
</evidence>
<evidence type="ECO:0000256" key="2">
    <source>
        <dbReference type="ARBA" id="ARBA00012485"/>
    </source>
</evidence>
<dbReference type="OrthoDB" id="8068875at2759"/>
<sequence>MIFTGQHRRSRQINLGNRQQLNREDALRKAETERQQRLETRRKTEAARRLVAAWRAKKARVEHQRRLRTAYLTSGVSAISLAGIELDFAFLIPSLFELPRDQAAACLKVLVDNQTRFSDTLLVSFCSIWKYRPLQHDLVALTAQSIVSFPPNHTLPFSLFPALAGMLVQENTLPVPLLKTLELVILAHPLQVVKELLKNPLLVEAFTDEMLAPLIKLERLPDLESPINALPLTLRLLKNPQESFPLVALVIDLVPSGELDCEHQFKLAQFCSHELVETLVRILPPMPLAKLFLKLFELVPDSKSNLLLHLTLAATPSPVHSLWEAFQQTKVYANLVSDPKKVYEDEDAWKLLQLAMELYSYWSIIAMDVDMFNSARGFTKEQIGDVATVLRNAAFSTLWNESHIPAKPILFTTLRQLYTKDTRRRFMPENFWLMEKYIDANFSASARHLDSIYFDTNFGLSNALERILQQAPFFIRFRTRAELFVQFTERDKATNTPLGGDLYNREVSEIRREALTEDAERVFAALGPNLRNLRVQLVSNGEPEAGIDGGGLTKEVLMSITDEMFKNPTSARPLFVTNESHLLFPNPINSTPGRESAEALKRYRFLGQVIAKCLYEGVLLDVEFSRFFLQKWAGDTAVKNSFDDLYYLDPELYSSLVALYNYEGDVEELSLDFTTANSGGSSINLRPNGASIAVTNANRLEYIHAIANYRLNTSIASQTRAFLNGMVDLIPLHWLRMFNPHEIQTLISGGTTSVDIDDLERNTIVNGFPANSQTIKNFWKVVREMTPEQQHKLLQFVTSVPKGPLLGFSNLSPKFGIRCATTGPSPVFDFYGNNQDNGVVRDDGRLPTASTCVNLLKLPDYSSIDILREKLLFVIESNAGFDLS</sequence>
<dbReference type="EC" id="2.3.2.26" evidence="2"/>
<dbReference type="Gene3D" id="3.30.2160.10">
    <property type="entry name" value="Hect, E3 ligase catalytic domain"/>
    <property type="match status" value="1"/>
</dbReference>
<evidence type="ECO:0000313" key="8">
    <source>
        <dbReference type="Proteomes" id="UP000238350"/>
    </source>
</evidence>
<dbReference type="SUPFAM" id="SSF56204">
    <property type="entry name" value="Hect, E3 ligase catalytic domain"/>
    <property type="match status" value="1"/>
</dbReference>
<comment type="caution">
    <text evidence="7">The sequence shown here is derived from an EMBL/GenBank/DDBJ whole genome shotgun (WGS) entry which is preliminary data.</text>
</comment>
<dbReference type="AlphaFoldDB" id="A0A2T0FFI3"/>
<reference evidence="7 8" key="1">
    <citation type="submission" date="2017-04" db="EMBL/GenBank/DDBJ databases">
        <title>Genome sequencing of [Candida] sorbophila.</title>
        <authorList>
            <person name="Ahn J.O."/>
        </authorList>
    </citation>
    <scope>NUCLEOTIDE SEQUENCE [LARGE SCALE GENOMIC DNA]</scope>
    <source>
        <strain evidence="7 8">DS02</strain>
    </source>
</reference>